<dbReference type="GO" id="GO:0043565">
    <property type="term" value="F:sequence-specific DNA binding"/>
    <property type="evidence" value="ECO:0007669"/>
    <property type="project" value="InterPro"/>
</dbReference>
<dbReference type="RefSeq" id="WP_092731834.1">
    <property type="nucleotide sequence ID" value="NZ_FNEW01000001.1"/>
</dbReference>
<dbReference type="InterPro" id="IPR010921">
    <property type="entry name" value="Trp_repressor/repl_initiator"/>
</dbReference>
<evidence type="ECO:0000259" key="1">
    <source>
        <dbReference type="SMART" id="SM00760"/>
    </source>
</evidence>
<sequence length="136" mass="15567">MKPEPKTAEELLARYAAVRRRIYGAPKVINIASKPKTLLIVEPTRLMTTKERILALFCKRTGLSAETITSDRMQKHVVLVRQACCYWMVRRTTSSLAEIGMYLGGRDHTTIRHSIRSYPAKREAVGRNLRPVRSTR</sequence>
<dbReference type="SMART" id="SM00760">
    <property type="entry name" value="Bac_DnaA_C"/>
    <property type="match status" value="1"/>
</dbReference>
<dbReference type="InterPro" id="IPR013159">
    <property type="entry name" value="DnaA_C"/>
</dbReference>
<dbReference type="CDD" id="cd06571">
    <property type="entry name" value="Bac_DnaA_C"/>
    <property type="match status" value="1"/>
</dbReference>
<dbReference type="GO" id="GO:0006270">
    <property type="term" value="P:DNA replication initiation"/>
    <property type="evidence" value="ECO:0007669"/>
    <property type="project" value="InterPro"/>
</dbReference>
<protein>
    <submittedName>
        <fullName evidence="2">Chromosomal replication initiator protein</fullName>
    </submittedName>
</protein>
<evidence type="ECO:0000313" key="3">
    <source>
        <dbReference type="Proteomes" id="UP000198917"/>
    </source>
</evidence>
<dbReference type="AlphaFoldDB" id="A0A7Z7BHJ5"/>
<gene>
    <name evidence="2" type="ORF">SAMN05428983_0858</name>
</gene>
<evidence type="ECO:0000313" key="2">
    <source>
        <dbReference type="EMBL" id="SDJ25824.1"/>
    </source>
</evidence>
<dbReference type="GO" id="GO:0006275">
    <property type="term" value="P:regulation of DNA replication"/>
    <property type="evidence" value="ECO:0007669"/>
    <property type="project" value="InterPro"/>
</dbReference>
<accession>A0A7Z7BHJ5</accession>
<reference evidence="2 3" key="1">
    <citation type="submission" date="2016-10" db="EMBL/GenBank/DDBJ databases">
        <authorList>
            <person name="Varghese N."/>
            <person name="Submissions S."/>
        </authorList>
    </citation>
    <scope>NUCLEOTIDE SEQUENCE [LARGE SCALE GENOMIC DNA]</scope>
    <source>
        <strain evidence="2 3">PDC82</strain>
    </source>
</reference>
<dbReference type="SUPFAM" id="SSF48295">
    <property type="entry name" value="TrpR-like"/>
    <property type="match status" value="1"/>
</dbReference>
<dbReference type="Gene3D" id="1.10.1750.10">
    <property type="match status" value="1"/>
</dbReference>
<dbReference type="EMBL" id="FNEW01000001">
    <property type="protein sequence ID" value="SDJ25824.1"/>
    <property type="molecule type" value="Genomic_DNA"/>
</dbReference>
<comment type="caution">
    <text evidence="2">The sequence shown here is derived from an EMBL/GenBank/DDBJ whole genome shotgun (WGS) entry which is preliminary data.</text>
</comment>
<feature type="domain" description="Chromosomal replication initiator DnaA C-terminal" evidence="1">
    <location>
        <begin position="49"/>
        <end position="118"/>
    </location>
</feature>
<dbReference type="Proteomes" id="UP000198917">
    <property type="component" value="Unassembled WGS sequence"/>
</dbReference>
<proteinExistence type="predicted"/>
<name>A0A7Z7BHJ5_9HYPH</name>
<organism evidence="2 3">
    <name type="scientific">Agrobacterium fabrum</name>
    <dbReference type="NCBI Taxonomy" id="1176649"/>
    <lineage>
        <taxon>Bacteria</taxon>
        <taxon>Pseudomonadati</taxon>
        <taxon>Pseudomonadota</taxon>
        <taxon>Alphaproteobacteria</taxon>
        <taxon>Hyphomicrobiales</taxon>
        <taxon>Rhizobiaceae</taxon>
        <taxon>Rhizobium/Agrobacterium group</taxon>
        <taxon>Agrobacterium</taxon>
        <taxon>Agrobacterium tumefaciens complex</taxon>
    </lineage>
</organism>
<dbReference type="GO" id="GO:0005524">
    <property type="term" value="F:ATP binding"/>
    <property type="evidence" value="ECO:0007669"/>
    <property type="project" value="InterPro"/>
</dbReference>
<dbReference type="Pfam" id="PF08299">
    <property type="entry name" value="Bac_DnaA_C"/>
    <property type="match status" value="1"/>
</dbReference>